<dbReference type="Pfam" id="PF00072">
    <property type="entry name" value="Response_reg"/>
    <property type="match status" value="1"/>
</dbReference>
<proteinExistence type="predicted"/>
<evidence type="ECO:0000313" key="11">
    <source>
        <dbReference type="EMBL" id="VAW59233.1"/>
    </source>
</evidence>
<evidence type="ECO:0000256" key="3">
    <source>
        <dbReference type="ARBA" id="ARBA00022741"/>
    </source>
</evidence>
<organism evidence="11">
    <name type="scientific">hydrothermal vent metagenome</name>
    <dbReference type="NCBI Taxonomy" id="652676"/>
    <lineage>
        <taxon>unclassified sequences</taxon>
        <taxon>metagenomes</taxon>
        <taxon>ecological metagenomes</taxon>
    </lineage>
</organism>
<evidence type="ECO:0000256" key="6">
    <source>
        <dbReference type="ARBA" id="ARBA00023012"/>
    </source>
</evidence>
<keyword evidence="6" id="KW-0902">Two-component regulatory system</keyword>
<dbReference type="InterPro" id="IPR003594">
    <property type="entry name" value="HATPase_dom"/>
</dbReference>
<dbReference type="PRINTS" id="PR00344">
    <property type="entry name" value="BCTRLSENSOR"/>
</dbReference>
<dbReference type="InterPro" id="IPR004358">
    <property type="entry name" value="Sig_transdc_His_kin-like_C"/>
</dbReference>
<dbReference type="Pfam" id="PF00512">
    <property type="entry name" value="HisKA"/>
    <property type="match status" value="1"/>
</dbReference>
<evidence type="ECO:0000259" key="9">
    <source>
        <dbReference type="PROSITE" id="PS50112"/>
    </source>
</evidence>
<feature type="domain" description="Response regulatory" evidence="8">
    <location>
        <begin position="404"/>
        <end position="520"/>
    </location>
</feature>
<evidence type="ECO:0000256" key="2">
    <source>
        <dbReference type="ARBA" id="ARBA00022679"/>
    </source>
</evidence>
<keyword evidence="3" id="KW-0547">Nucleotide-binding</keyword>
<accession>A0A3B0X4A4</accession>
<dbReference type="CDD" id="cd00130">
    <property type="entry name" value="PAS"/>
    <property type="match status" value="1"/>
</dbReference>
<dbReference type="InterPro" id="IPR000700">
    <property type="entry name" value="PAS-assoc_C"/>
</dbReference>
<dbReference type="PANTHER" id="PTHR43065:SF46">
    <property type="entry name" value="C4-DICARBOXYLATE TRANSPORT SENSOR PROTEIN DCTB"/>
    <property type="match status" value="1"/>
</dbReference>
<dbReference type="InterPro" id="IPR036097">
    <property type="entry name" value="HisK_dim/P_sf"/>
</dbReference>
<dbReference type="Pfam" id="PF02518">
    <property type="entry name" value="HATPase_c"/>
    <property type="match status" value="1"/>
</dbReference>
<dbReference type="SMART" id="SM00086">
    <property type="entry name" value="PAC"/>
    <property type="match status" value="1"/>
</dbReference>
<evidence type="ECO:0000256" key="5">
    <source>
        <dbReference type="ARBA" id="ARBA00022840"/>
    </source>
</evidence>
<dbReference type="SMART" id="SM00091">
    <property type="entry name" value="PAS"/>
    <property type="match status" value="1"/>
</dbReference>
<dbReference type="Gene3D" id="3.30.450.20">
    <property type="entry name" value="PAS domain"/>
    <property type="match status" value="1"/>
</dbReference>
<dbReference type="PROSITE" id="PS50110">
    <property type="entry name" value="RESPONSE_REGULATORY"/>
    <property type="match status" value="1"/>
</dbReference>
<evidence type="ECO:0008006" key="12">
    <source>
        <dbReference type="Google" id="ProtNLM"/>
    </source>
</evidence>
<dbReference type="SUPFAM" id="SSF52172">
    <property type="entry name" value="CheY-like"/>
    <property type="match status" value="1"/>
</dbReference>
<dbReference type="NCBIfam" id="TIGR00229">
    <property type="entry name" value="sensory_box"/>
    <property type="match status" value="1"/>
</dbReference>
<sequence>MTTKLDDSQEPLYQALLQSEARYRELVEYSNVIILRWDQYGVITFFNEYAQKFFGYSEEEIIGKHVVGTIVPESESSGRDLRPLMDDICNNPEQYEYNINENITRSGKRVWVAWTNKVLLDDAGKPIGAMSVGSDITRQRLLEEELKQAQKMQAVGQLAGGIAHDFNNLLQGIMGYAEIINADNKGNCTAENAIKILDTAQHAADLTKQLLTFARKGKYQLADCNLHNLIVDVIIILDRTIDKRIKIEKQFHAREFHVLGDASQLRSSILNLALNAKDAMPDGGTLLFSTSNIVLQKEDINSDEFDADPGEFLSLHIIDTGSGMDKKTLQRMFEPFFTTKEIGKGTGLGLAAVYGAVHLHNGIINCKSVLGGGSDMKICLPMIKHNRSVNNVEIVEKRSNKKISLMLVDDELIVRTYTKILFEKNGHKVTGFEGGCEALNYYKKNWKIIDLVLLDMIMPNMNGHELFVELKKINPNIKAILSTGYSIDSEAQELLDQGILDYIEKPFTVDVFEKKIASIFISN</sequence>
<dbReference type="InterPro" id="IPR001789">
    <property type="entry name" value="Sig_transdc_resp-reg_receiver"/>
</dbReference>
<keyword evidence="4" id="KW-0418">Kinase</keyword>
<evidence type="ECO:0000259" key="10">
    <source>
        <dbReference type="PROSITE" id="PS50113"/>
    </source>
</evidence>
<protein>
    <recommendedName>
        <fullName evidence="12">Histidine kinase</fullName>
    </recommendedName>
</protein>
<evidence type="ECO:0000259" key="8">
    <source>
        <dbReference type="PROSITE" id="PS50110"/>
    </source>
</evidence>
<evidence type="ECO:0000256" key="4">
    <source>
        <dbReference type="ARBA" id="ARBA00022777"/>
    </source>
</evidence>
<name>A0A3B0X4A4_9ZZZZ</name>
<dbReference type="CDD" id="cd00082">
    <property type="entry name" value="HisKA"/>
    <property type="match status" value="1"/>
</dbReference>
<dbReference type="InterPro" id="IPR005467">
    <property type="entry name" value="His_kinase_dom"/>
</dbReference>
<dbReference type="AlphaFoldDB" id="A0A3B0X4A4"/>
<dbReference type="Pfam" id="PF00989">
    <property type="entry name" value="PAS"/>
    <property type="match status" value="1"/>
</dbReference>
<dbReference type="SUPFAM" id="SSF47384">
    <property type="entry name" value="Homodimeric domain of signal transducing histidine kinase"/>
    <property type="match status" value="1"/>
</dbReference>
<evidence type="ECO:0000256" key="1">
    <source>
        <dbReference type="ARBA" id="ARBA00022553"/>
    </source>
</evidence>
<reference evidence="11" key="1">
    <citation type="submission" date="2018-06" db="EMBL/GenBank/DDBJ databases">
        <authorList>
            <person name="Zhirakovskaya E."/>
        </authorList>
    </citation>
    <scope>NUCLEOTIDE SEQUENCE</scope>
</reference>
<dbReference type="SMART" id="SM00388">
    <property type="entry name" value="HisKA"/>
    <property type="match status" value="1"/>
</dbReference>
<dbReference type="InterPro" id="IPR001610">
    <property type="entry name" value="PAC"/>
</dbReference>
<dbReference type="InterPro" id="IPR035965">
    <property type="entry name" value="PAS-like_dom_sf"/>
</dbReference>
<dbReference type="InterPro" id="IPR036890">
    <property type="entry name" value="HATPase_C_sf"/>
</dbReference>
<dbReference type="CDD" id="cd00156">
    <property type="entry name" value="REC"/>
    <property type="match status" value="1"/>
</dbReference>
<dbReference type="SMART" id="SM00387">
    <property type="entry name" value="HATPase_c"/>
    <property type="match status" value="1"/>
</dbReference>
<keyword evidence="5" id="KW-0067">ATP-binding</keyword>
<dbReference type="PROSITE" id="PS50113">
    <property type="entry name" value="PAC"/>
    <property type="match status" value="1"/>
</dbReference>
<dbReference type="InterPro" id="IPR003661">
    <property type="entry name" value="HisK_dim/P_dom"/>
</dbReference>
<gene>
    <name evidence="11" type="ORF">MNBD_GAMMA08-634</name>
</gene>
<feature type="domain" description="PAC" evidence="10">
    <location>
        <begin position="93"/>
        <end position="148"/>
    </location>
</feature>
<dbReference type="PROSITE" id="PS50109">
    <property type="entry name" value="HIS_KIN"/>
    <property type="match status" value="1"/>
</dbReference>
<dbReference type="GO" id="GO:0005524">
    <property type="term" value="F:ATP binding"/>
    <property type="evidence" value="ECO:0007669"/>
    <property type="project" value="UniProtKB-KW"/>
</dbReference>
<dbReference type="Gene3D" id="1.10.287.130">
    <property type="match status" value="1"/>
</dbReference>
<dbReference type="GO" id="GO:0006355">
    <property type="term" value="P:regulation of DNA-templated transcription"/>
    <property type="evidence" value="ECO:0007669"/>
    <property type="project" value="InterPro"/>
</dbReference>
<dbReference type="Gene3D" id="3.40.50.2300">
    <property type="match status" value="1"/>
</dbReference>
<dbReference type="PANTHER" id="PTHR43065">
    <property type="entry name" value="SENSOR HISTIDINE KINASE"/>
    <property type="match status" value="1"/>
</dbReference>
<feature type="domain" description="Histidine kinase" evidence="7">
    <location>
        <begin position="161"/>
        <end position="384"/>
    </location>
</feature>
<dbReference type="Gene3D" id="3.30.565.10">
    <property type="entry name" value="Histidine kinase-like ATPase, C-terminal domain"/>
    <property type="match status" value="1"/>
</dbReference>
<keyword evidence="1" id="KW-0597">Phosphoprotein</keyword>
<dbReference type="InterPro" id="IPR000014">
    <property type="entry name" value="PAS"/>
</dbReference>
<dbReference type="InterPro" id="IPR011006">
    <property type="entry name" value="CheY-like_superfamily"/>
</dbReference>
<dbReference type="SMART" id="SM00448">
    <property type="entry name" value="REC"/>
    <property type="match status" value="1"/>
</dbReference>
<dbReference type="InterPro" id="IPR013767">
    <property type="entry name" value="PAS_fold"/>
</dbReference>
<dbReference type="SUPFAM" id="SSF55874">
    <property type="entry name" value="ATPase domain of HSP90 chaperone/DNA topoisomerase II/histidine kinase"/>
    <property type="match status" value="1"/>
</dbReference>
<keyword evidence="2" id="KW-0808">Transferase</keyword>
<dbReference type="GO" id="GO:0000155">
    <property type="term" value="F:phosphorelay sensor kinase activity"/>
    <property type="evidence" value="ECO:0007669"/>
    <property type="project" value="InterPro"/>
</dbReference>
<evidence type="ECO:0000259" key="7">
    <source>
        <dbReference type="PROSITE" id="PS50109"/>
    </source>
</evidence>
<dbReference type="PROSITE" id="PS50112">
    <property type="entry name" value="PAS"/>
    <property type="match status" value="1"/>
</dbReference>
<feature type="domain" description="PAS" evidence="9">
    <location>
        <begin position="19"/>
        <end position="74"/>
    </location>
</feature>
<dbReference type="EMBL" id="UOFH01000066">
    <property type="protein sequence ID" value="VAW59233.1"/>
    <property type="molecule type" value="Genomic_DNA"/>
</dbReference>
<dbReference type="SUPFAM" id="SSF55785">
    <property type="entry name" value="PYP-like sensor domain (PAS domain)"/>
    <property type="match status" value="1"/>
</dbReference>